<dbReference type="GO" id="GO:0005886">
    <property type="term" value="C:plasma membrane"/>
    <property type="evidence" value="ECO:0007669"/>
    <property type="project" value="UniProtKB-SubCell"/>
</dbReference>
<name>A0AAD7ZLM3_DIPPU</name>
<keyword evidence="5 8" id="KW-0472">Membrane</keyword>
<keyword evidence="2 8" id="KW-1003">Cell membrane</keyword>
<dbReference type="PANTHER" id="PTHR21143">
    <property type="entry name" value="INVERTEBRATE GUSTATORY RECEPTOR"/>
    <property type="match status" value="1"/>
</dbReference>
<keyword evidence="3 8" id="KW-0812">Transmembrane</keyword>
<dbReference type="PANTHER" id="PTHR21143:SF133">
    <property type="entry name" value="GUSTATORY AND PHEROMONE RECEPTOR 32A-RELATED"/>
    <property type="match status" value="1"/>
</dbReference>
<dbReference type="GO" id="GO:0007165">
    <property type="term" value="P:signal transduction"/>
    <property type="evidence" value="ECO:0007669"/>
    <property type="project" value="UniProtKB-KW"/>
</dbReference>
<comment type="caution">
    <text evidence="8">Lacks conserved residue(s) required for the propagation of feature annotation.</text>
</comment>
<feature type="transmembrane region" description="Helical" evidence="8">
    <location>
        <begin position="270"/>
        <end position="293"/>
    </location>
</feature>
<accession>A0AAD7ZLM3</accession>
<comment type="similarity">
    <text evidence="8">Belongs to the insect chemoreceptor superfamily. Gustatory receptor (GR) family.</text>
</comment>
<evidence type="ECO:0000313" key="9">
    <source>
        <dbReference type="EMBL" id="KAJ9582601.1"/>
    </source>
</evidence>
<comment type="subcellular location">
    <subcellularLocation>
        <location evidence="1 8">Cell membrane</location>
        <topology evidence="1 8">Multi-pass membrane protein</topology>
    </subcellularLocation>
</comment>
<dbReference type="Proteomes" id="UP001233999">
    <property type="component" value="Unassembled WGS sequence"/>
</dbReference>
<feature type="transmembrane region" description="Helical" evidence="8">
    <location>
        <begin position="132"/>
        <end position="153"/>
    </location>
</feature>
<evidence type="ECO:0000313" key="10">
    <source>
        <dbReference type="Proteomes" id="UP001233999"/>
    </source>
</evidence>
<feature type="transmembrane region" description="Helical" evidence="8">
    <location>
        <begin position="165"/>
        <end position="185"/>
    </location>
</feature>
<dbReference type="Pfam" id="PF08395">
    <property type="entry name" value="7tm_7"/>
    <property type="match status" value="1"/>
</dbReference>
<dbReference type="GO" id="GO:0043025">
    <property type="term" value="C:neuronal cell body"/>
    <property type="evidence" value="ECO:0007669"/>
    <property type="project" value="TreeGrafter"/>
</dbReference>
<keyword evidence="7 8" id="KW-0807">Transducer</keyword>
<evidence type="ECO:0000256" key="1">
    <source>
        <dbReference type="ARBA" id="ARBA00004651"/>
    </source>
</evidence>
<comment type="caution">
    <text evidence="9">The sequence shown here is derived from an EMBL/GenBank/DDBJ whole genome shotgun (WGS) entry which is preliminary data.</text>
</comment>
<dbReference type="GO" id="GO:0008049">
    <property type="term" value="P:male courtship behavior"/>
    <property type="evidence" value="ECO:0007669"/>
    <property type="project" value="TreeGrafter"/>
</dbReference>
<dbReference type="GO" id="GO:0030424">
    <property type="term" value="C:axon"/>
    <property type="evidence" value="ECO:0007669"/>
    <property type="project" value="TreeGrafter"/>
</dbReference>
<keyword evidence="10" id="KW-1185">Reference proteome</keyword>
<reference evidence="9" key="2">
    <citation type="submission" date="2023-05" db="EMBL/GenBank/DDBJ databases">
        <authorList>
            <person name="Fouks B."/>
        </authorList>
    </citation>
    <scope>NUCLEOTIDE SEQUENCE</scope>
    <source>
        <strain evidence="9">Stay&amp;Tobe</strain>
        <tissue evidence="9">Testes</tissue>
    </source>
</reference>
<dbReference type="GO" id="GO:0050909">
    <property type="term" value="P:sensory perception of taste"/>
    <property type="evidence" value="ECO:0007669"/>
    <property type="project" value="InterPro"/>
</dbReference>
<proteinExistence type="inferred from homology"/>
<comment type="function">
    <text evidence="8">Gustatory receptor which mediates acceptance or avoidance behavior, depending on its substrates.</text>
</comment>
<organism evidence="9 10">
    <name type="scientific">Diploptera punctata</name>
    <name type="common">Pacific beetle cockroach</name>
    <dbReference type="NCBI Taxonomy" id="6984"/>
    <lineage>
        <taxon>Eukaryota</taxon>
        <taxon>Metazoa</taxon>
        <taxon>Ecdysozoa</taxon>
        <taxon>Arthropoda</taxon>
        <taxon>Hexapoda</taxon>
        <taxon>Insecta</taxon>
        <taxon>Pterygota</taxon>
        <taxon>Neoptera</taxon>
        <taxon>Polyneoptera</taxon>
        <taxon>Dictyoptera</taxon>
        <taxon>Blattodea</taxon>
        <taxon>Blaberoidea</taxon>
        <taxon>Blaberidae</taxon>
        <taxon>Diplopterinae</taxon>
        <taxon>Diploptera</taxon>
    </lineage>
</organism>
<feature type="transmembrane region" description="Helical" evidence="8">
    <location>
        <begin position="39"/>
        <end position="60"/>
    </location>
</feature>
<feature type="transmembrane region" description="Helical" evidence="8">
    <location>
        <begin position="380"/>
        <end position="408"/>
    </location>
</feature>
<dbReference type="AlphaFoldDB" id="A0AAD7ZLM3"/>
<gene>
    <name evidence="9" type="ORF">L9F63_023060</name>
</gene>
<evidence type="ECO:0000256" key="5">
    <source>
        <dbReference type="ARBA" id="ARBA00023136"/>
    </source>
</evidence>
<dbReference type="GO" id="GO:0007635">
    <property type="term" value="P:chemosensory behavior"/>
    <property type="evidence" value="ECO:0007669"/>
    <property type="project" value="TreeGrafter"/>
</dbReference>
<dbReference type="EMBL" id="JASPKZ010007790">
    <property type="protein sequence ID" value="KAJ9582601.1"/>
    <property type="molecule type" value="Genomic_DNA"/>
</dbReference>
<dbReference type="GO" id="GO:0030425">
    <property type="term" value="C:dendrite"/>
    <property type="evidence" value="ECO:0007669"/>
    <property type="project" value="TreeGrafter"/>
</dbReference>
<evidence type="ECO:0000256" key="7">
    <source>
        <dbReference type="ARBA" id="ARBA00023224"/>
    </source>
</evidence>
<evidence type="ECO:0000256" key="3">
    <source>
        <dbReference type="ARBA" id="ARBA00022692"/>
    </source>
</evidence>
<evidence type="ECO:0000256" key="6">
    <source>
        <dbReference type="ARBA" id="ARBA00023170"/>
    </source>
</evidence>
<sequence>MNFLNAIRPLYILSRCLATTPYIPSFKPLRPLANRALNIIHDLWTLAIVSLMMTGFVMCVQDVHIKLTENPGQLMSHMFSTPTNFVSSIVDIIVMSTLNRNKILTLLNRMCKIDEMLYIAKHKGVYKKTERYLIIQTLIVIIALVPLICYDIHSFWKFSNMTYEIISKLSVTVSIVTVIQYVNLLKYLKDRLRVLNGHISLNVVTSDVHQQTVNKKSHPWQVMKQNTPPTSVLGSSYIPYRSQEIISNIFKYRMQYNEIFEASQLVNSVYGINILLAMLYCFVSTVTNAYFFFLDNVKNYDKLQSSVPAVDYYIITDIVWVAVALGKAAAISISCHCVVEEMKTLSYIVQKRQLYENLKEDISHNLEKFSYQLSTNKIQFTAFGFFTINLSFLYGFIASSVTYVIVLIQFNFKS</sequence>
<keyword evidence="4 8" id="KW-1133">Transmembrane helix</keyword>
<protein>
    <recommendedName>
        <fullName evidence="8">Gustatory receptor</fullName>
    </recommendedName>
</protein>
<evidence type="ECO:0000256" key="8">
    <source>
        <dbReference type="RuleBase" id="RU363108"/>
    </source>
</evidence>
<feature type="transmembrane region" description="Helical" evidence="8">
    <location>
        <begin position="313"/>
        <end position="339"/>
    </location>
</feature>
<keyword evidence="6 8" id="KW-0675">Receptor</keyword>
<evidence type="ECO:0000256" key="2">
    <source>
        <dbReference type="ARBA" id="ARBA00022475"/>
    </source>
</evidence>
<dbReference type="InterPro" id="IPR013604">
    <property type="entry name" value="7TM_chemorcpt"/>
</dbReference>
<evidence type="ECO:0000256" key="4">
    <source>
        <dbReference type="ARBA" id="ARBA00022989"/>
    </source>
</evidence>
<reference evidence="9" key="1">
    <citation type="journal article" date="2023" name="IScience">
        <title>Live-bearing cockroach genome reveals convergent evolutionary mechanisms linked to viviparity in insects and beyond.</title>
        <authorList>
            <person name="Fouks B."/>
            <person name="Harrison M.C."/>
            <person name="Mikhailova A.A."/>
            <person name="Marchal E."/>
            <person name="English S."/>
            <person name="Carruthers M."/>
            <person name="Jennings E.C."/>
            <person name="Chiamaka E.L."/>
            <person name="Frigard R.A."/>
            <person name="Pippel M."/>
            <person name="Attardo G.M."/>
            <person name="Benoit J.B."/>
            <person name="Bornberg-Bauer E."/>
            <person name="Tobe S.S."/>
        </authorList>
    </citation>
    <scope>NUCLEOTIDE SEQUENCE</scope>
    <source>
        <strain evidence="9">Stay&amp;Tobe</strain>
    </source>
</reference>